<feature type="chain" id="PRO_5038076733" evidence="2">
    <location>
        <begin position="19"/>
        <end position="219"/>
    </location>
</feature>
<feature type="compositionally biased region" description="Low complexity" evidence="1">
    <location>
        <begin position="45"/>
        <end position="71"/>
    </location>
</feature>
<dbReference type="InterPro" id="IPR018673">
    <property type="entry name" value="DUF2141"/>
</dbReference>
<organism evidence="3 4">
    <name type="scientific">Brevundimonas goettingensis</name>
    <dbReference type="NCBI Taxonomy" id="2774190"/>
    <lineage>
        <taxon>Bacteria</taxon>
        <taxon>Pseudomonadati</taxon>
        <taxon>Pseudomonadota</taxon>
        <taxon>Alphaproteobacteria</taxon>
        <taxon>Caulobacterales</taxon>
        <taxon>Caulobacteraceae</taxon>
        <taxon>Brevundimonas</taxon>
    </lineage>
</organism>
<feature type="region of interest" description="Disordered" evidence="1">
    <location>
        <begin position="45"/>
        <end position="97"/>
    </location>
</feature>
<dbReference type="Pfam" id="PF09912">
    <property type="entry name" value="DUF2141"/>
    <property type="match status" value="1"/>
</dbReference>
<dbReference type="AlphaFoldDB" id="A0A975GUX5"/>
<sequence length="219" mass="23021">MKIILAIATLFVMAPAHAVVAQQAGMVPIAPPPRTANVVPVAPAAGPPSAALTTGRAAESSVAADVSAEPSTTAGPPPVAPSRSIVPPTQSRPSRPRQTTLLLQLETPQTNGRIAVAIYRDADSFRRGENPVRTYMLQRTGTVTQIYVQGLEPGRYAIAAFQDTDGDGKLSKNRLGIPREPFGFSNGARARFGLPAFDAASFEQTTAGVTQHILLRGVF</sequence>
<dbReference type="Proteomes" id="UP000663918">
    <property type="component" value="Chromosome"/>
</dbReference>
<protein>
    <submittedName>
        <fullName evidence="3">DUF2141 domain-containing protein</fullName>
    </submittedName>
</protein>
<name>A0A975GUX5_9CAUL</name>
<dbReference type="RefSeq" id="WP_207869379.1">
    <property type="nucleotide sequence ID" value="NZ_CP062222.1"/>
</dbReference>
<reference evidence="3" key="1">
    <citation type="submission" date="2020-09" db="EMBL/GenBank/DDBJ databases">
        <title>Brevundimonas sp. LVF2 isolated from a puddle in Goettingen, Germany.</title>
        <authorList>
            <person name="Friedrich I."/>
            <person name="Klassen A."/>
            <person name="Hannes N."/>
            <person name="Schneider D."/>
            <person name="Hertel R."/>
            <person name="Daniel R."/>
        </authorList>
    </citation>
    <scope>NUCLEOTIDE SEQUENCE</scope>
    <source>
        <strain evidence="3">LVF2</strain>
    </source>
</reference>
<keyword evidence="2" id="KW-0732">Signal</keyword>
<evidence type="ECO:0000313" key="3">
    <source>
        <dbReference type="EMBL" id="QTC90732.1"/>
    </source>
</evidence>
<evidence type="ECO:0000256" key="1">
    <source>
        <dbReference type="SAM" id="MobiDB-lite"/>
    </source>
</evidence>
<proteinExistence type="predicted"/>
<feature type="signal peptide" evidence="2">
    <location>
        <begin position="1"/>
        <end position="18"/>
    </location>
</feature>
<accession>A0A975GUX5</accession>
<evidence type="ECO:0000256" key="2">
    <source>
        <dbReference type="SAM" id="SignalP"/>
    </source>
</evidence>
<gene>
    <name evidence="3" type="ORF">IFJ75_16065</name>
</gene>
<evidence type="ECO:0000313" key="4">
    <source>
        <dbReference type="Proteomes" id="UP000663918"/>
    </source>
</evidence>
<keyword evidence="4" id="KW-1185">Reference proteome</keyword>
<dbReference type="KEGG" id="bgoe:IFJ75_16065"/>
<feature type="compositionally biased region" description="Low complexity" evidence="1">
    <location>
        <begin position="87"/>
        <end position="97"/>
    </location>
</feature>
<dbReference type="EMBL" id="CP062222">
    <property type="protein sequence ID" value="QTC90732.1"/>
    <property type="molecule type" value="Genomic_DNA"/>
</dbReference>